<accession>A0A6F8VCK9</accession>
<dbReference type="Pfam" id="PF12804">
    <property type="entry name" value="NTP_transf_3"/>
    <property type="match status" value="1"/>
</dbReference>
<dbReference type="Gene3D" id="3.90.550.10">
    <property type="entry name" value="Spore Coat Polysaccharide Biosynthesis Protein SpsA, Chain A"/>
    <property type="match status" value="1"/>
</dbReference>
<dbReference type="KEGG" id="slac:SKTS_16320"/>
<proteinExistence type="predicted"/>
<evidence type="ECO:0000313" key="4">
    <source>
        <dbReference type="Proteomes" id="UP000502260"/>
    </source>
</evidence>
<name>A0A6F8VCK9_9PROT</name>
<dbReference type="Proteomes" id="UP000502260">
    <property type="component" value="Chromosome"/>
</dbReference>
<dbReference type="SUPFAM" id="SSF53448">
    <property type="entry name" value="Nucleotide-diphospho-sugar transferases"/>
    <property type="match status" value="1"/>
</dbReference>
<gene>
    <name evidence="3" type="ORF">SKTS_16320</name>
</gene>
<dbReference type="RefSeq" id="WP_173063092.1">
    <property type="nucleotide sequence ID" value="NZ_AP022853.1"/>
</dbReference>
<dbReference type="PANTHER" id="PTHR43777">
    <property type="entry name" value="MOLYBDENUM COFACTOR CYTIDYLYLTRANSFERASE"/>
    <property type="match status" value="1"/>
</dbReference>
<dbReference type="AlphaFoldDB" id="A0A6F8VCK9"/>
<dbReference type="CDD" id="cd04182">
    <property type="entry name" value="GT_2_like_f"/>
    <property type="match status" value="1"/>
</dbReference>
<reference evidence="4" key="1">
    <citation type="submission" date="2020-03" db="EMBL/GenBank/DDBJ databases">
        <title>Complete genome sequence of sulfur-oxidizing bacterium skT11.</title>
        <authorList>
            <person name="Kanda M."/>
            <person name="Kojima H."/>
            <person name="Fukui M."/>
        </authorList>
    </citation>
    <scope>NUCLEOTIDE SEQUENCE [LARGE SCALE GENOMIC DNA]</scope>
    <source>
        <strain evidence="4">skT11</strain>
    </source>
</reference>
<dbReference type="GO" id="GO:0016779">
    <property type="term" value="F:nucleotidyltransferase activity"/>
    <property type="evidence" value="ECO:0007669"/>
    <property type="project" value="UniProtKB-ARBA"/>
</dbReference>
<keyword evidence="4" id="KW-1185">Reference proteome</keyword>
<protein>
    <recommendedName>
        <fullName evidence="2">MobA-like NTP transferase domain-containing protein</fullName>
    </recommendedName>
</protein>
<dbReference type="InterPro" id="IPR025877">
    <property type="entry name" value="MobA-like_NTP_Trfase"/>
</dbReference>
<dbReference type="PANTHER" id="PTHR43777:SF1">
    <property type="entry name" value="MOLYBDENUM COFACTOR CYTIDYLYLTRANSFERASE"/>
    <property type="match status" value="1"/>
</dbReference>
<keyword evidence="1" id="KW-0460">Magnesium</keyword>
<organism evidence="3 4">
    <name type="scientific">Sulfurimicrobium lacus</name>
    <dbReference type="NCBI Taxonomy" id="2715678"/>
    <lineage>
        <taxon>Bacteria</taxon>
        <taxon>Pseudomonadati</taxon>
        <taxon>Pseudomonadota</taxon>
        <taxon>Betaproteobacteria</taxon>
        <taxon>Nitrosomonadales</taxon>
        <taxon>Sulfuricellaceae</taxon>
        <taxon>Sulfurimicrobium</taxon>
    </lineage>
</organism>
<evidence type="ECO:0000259" key="2">
    <source>
        <dbReference type="Pfam" id="PF12804"/>
    </source>
</evidence>
<evidence type="ECO:0000313" key="3">
    <source>
        <dbReference type="EMBL" id="BCB26746.1"/>
    </source>
</evidence>
<feature type="domain" description="MobA-like NTP transferase" evidence="2">
    <location>
        <begin position="4"/>
        <end position="161"/>
    </location>
</feature>
<dbReference type="EMBL" id="AP022853">
    <property type="protein sequence ID" value="BCB26746.1"/>
    <property type="molecule type" value="Genomic_DNA"/>
</dbReference>
<sequence length="205" mass="21026">MITGILLAAGAGSRFGGDKLLVPLADGMPLGVKSGRNLLGGVDCAIAVVRPADRVLARLYEEAGLRVTYCPDAAAGMGASLACGVRAAADANGWLIALADMPYIHTDTIRAVTGLLRAGAALAAPRHQGRRGHPVGFAQAFFDELTSLGDDRGASSLLAAHASSLQYLDCDDPGILIDIDNRSDLANNLHAPASGFRAQSHAGCP</sequence>
<dbReference type="InterPro" id="IPR029044">
    <property type="entry name" value="Nucleotide-diphossugar_trans"/>
</dbReference>
<evidence type="ECO:0000256" key="1">
    <source>
        <dbReference type="ARBA" id="ARBA00022842"/>
    </source>
</evidence>